<gene>
    <name evidence="4" type="ORF">GCM10011416_08100</name>
</gene>
<feature type="transmembrane region" description="Helical" evidence="3">
    <location>
        <begin position="65"/>
        <end position="87"/>
    </location>
</feature>
<keyword evidence="5" id="KW-1185">Reference proteome</keyword>
<name>A0A917HX25_9FLAO</name>
<keyword evidence="1" id="KW-0175">Coiled coil</keyword>
<feature type="compositionally biased region" description="Low complexity" evidence="2">
    <location>
        <begin position="732"/>
        <end position="757"/>
    </location>
</feature>
<evidence type="ECO:0000256" key="1">
    <source>
        <dbReference type="SAM" id="Coils"/>
    </source>
</evidence>
<keyword evidence="3" id="KW-0472">Membrane</keyword>
<evidence type="ECO:0000256" key="2">
    <source>
        <dbReference type="SAM" id="MobiDB-lite"/>
    </source>
</evidence>
<feature type="transmembrane region" description="Helical" evidence="3">
    <location>
        <begin position="34"/>
        <end position="59"/>
    </location>
</feature>
<evidence type="ECO:0000313" key="4">
    <source>
        <dbReference type="EMBL" id="GGG93364.1"/>
    </source>
</evidence>
<comment type="caution">
    <text evidence="4">The sequence shown here is derived from an EMBL/GenBank/DDBJ whole genome shotgun (WGS) entry which is preliminary data.</text>
</comment>
<dbReference type="EMBL" id="BMJW01000001">
    <property type="protein sequence ID" value="GGG93364.1"/>
    <property type="molecule type" value="Genomic_DNA"/>
</dbReference>
<proteinExistence type="predicted"/>
<dbReference type="AlphaFoldDB" id="A0A917HX25"/>
<reference evidence="4" key="1">
    <citation type="journal article" date="2014" name="Int. J. Syst. Evol. Microbiol.">
        <title>Complete genome sequence of Corynebacterium casei LMG S-19264T (=DSM 44701T), isolated from a smear-ripened cheese.</title>
        <authorList>
            <consortium name="US DOE Joint Genome Institute (JGI-PGF)"/>
            <person name="Walter F."/>
            <person name="Albersmeier A."/>
            <person name="Kalinowski J."/>
            <person name="Ruckert C."/>
        </authorList>
    </citation>
    <scope>NUCLEOTIDE SEQUENCE</scope>
    <source>
        <strain evidence="4">CGMCC 1.15763</strain>
    </source>
</reference>
<feature type="coiled-coil region" evidence="1">
    <location>
        <begin position="499"/>
        <end position="543"/>
    </location>
</feature>
<evidence type="ECO:0000313" key="5">
    <source>
        <dbReference type="Proteomes" id="UP000633278"/>
    </source>
</evidence>
<feature type="transmembrane region" description="Helical" evidence="3">
    <location>
        <begin position="163"/>
        <end position="183"/>
    </location>
</feature>
<organism evidence="4 5">
    <name type="scientific">Polaribacter pacificus</name>
    <dbReference type="NCBI Taxonomy" id="1775173"/>
    <lineage>
        <taxon>Bacteria</taxon>
        <taxon>Pseudomonadati</taxon>
        <taxon>Bacteroidota</taxon>
        <taxon>Flavobacteriia</taxon>
        <taxon>Flavobacteriales</taxon>
        <taxon>Flavobacteriaceae</taxon>
    </lineage>
</organism>
<sequence>MINFSVLYMTRDQHIEKKIHQFVRKYYLNELIKGLILFFALGCLYFIFTLFIEYFFWLAPLARTLLFGLFLIVELILFFRFILVPFFKLVGLQKGISLEDSSKLIGNHFPEINDKLTNLLQLKSGKQDSDLLLASIAQKSKEIQPIPFVKAVNFKTNLKYLKYAFIPVFIYFIIWITGNITIFESSLSRVIQPTIAFTPPAPFSFVLSNKNLQVVEGKSISVKFITRGKEVPSQTKIIFDEQSYFMQNNQINEFVYTFNSVTKPLDFYIEANGIRSSNYRIDVIPTPTIQNLSILLSYPRYLRMNNETINNTGNFTVPEGTNITWNLQTKQTDTVSFITAKDRLNFEKRTENSFQFNKTILRQLAYEISTSNKALSNFETLQFDIKVIPDAYPKLEIVSLSDSLNGESLEFAGRATDDYGIQKLELVYYLKKQPEAKHYVKLDTQEADELTFYEQFPGALKIEEGQEYVVFFRAFDNDAVNGSKKTLSEQFSFRKKTAEEIAQKTLEDQRKEIQNIEQSIEKQKKQSNSLKEIEQNLKNTKNINWTDKKNIDQFIKRQEQYKQMMLQQEDQLQQNLEQQPKDQKSIQEKKLALQQRIEELKKLEKEQKLLEELKKLAQSLNKEDLLKKVQKLSTQNKQQERSLERILELTKRFYVEQKTMQISEKLDQLAKKQEQLSQKNTDSLQEQSQIAKDFEELRKELNTLEEDNNALKEPMSIPDTKEEQDQINESLKQTQTPQQDKNQQKKNQQKVSKQLKQMSEKLQQAMMAMEGEMLDANIDSLKMILKNLLNFSFQQEDLMDQFSKIDVTHPDFGKELKKQHTLKTYFEHIDDSLYVLSMKLPDISVKIQADLTDAHYNIDQALSNLADNRFNNGVSNQQYVMTSVNNLADFLSELLDNMQQSKNSSSGKGKKGGKQFSLPDLIQKQQELTKQMKSGKIQQENKQGQEKNKGSSGGGEELDEKLYQIYQEQSILRDAMKESMGSEGTNNTQTQEVLKSMEELENEILEKGFNPGTIQRMEQLAYNLLKLEEASQQQGEDSKRKSKTNFKEFKALQKDLIIQKLFYNQTEILNRQSLPLQKIYKLKVQEYFKKQQEKSTND</sequence>
<evidence type="ECO:0000256" key="3">
    <source>
        <dbReference type="SAM" id="Phobius"/>
    </source>
</evidence>
<keyword evidence="3" id="KW-0812">Transmembrane</keyword>
<dbReference type="Proteomes" id="UP000633278">
    <property type="component" value="Unassembled WGS sequence"/>
</dbReference>
<accession>A0A917HX25</accession>
<feature type="region of interest" description="Disordered" evidence="2">
    <location>
        <begin position="705"/>
        <end position="758"/>
    </location>
</feature>
<keyword evidence="3" id="KW-1133">Transmembrane helix</keyword>
<reference evidence="4" key="2">
    <citation type="submission" date="2020-09" db="EMBL/GenBank/DDBJ databases">
        <authorList>
            <person name="Sun Q."/>
            <person name="Zhou Y."/>
        </authorList>
    </citation>
    <scope>NUCLEOTIDE SEQUENCE</scope>
    <source>
        <strain evidence="4">CGMCC 1.15763</strain>
    </source>
</reference>
<feature type="region of interest" description="Disordered" evidence="2">
    <location>
        <begin position="928"/>
        <end position="957"/>
    </location>
</feature>
<protein>
    <submittedName>
        <fullName evidence="4">ATPase</fullName>
    </submittedName>
</protein>